<keyword evidence="10 16" id="KW-0418">Kinase</keyword>
<comment type="function">
    <text evidence="16">Catalyzes the phosphorylation of pantothenate (Pan), the first step in CoA biosynthesis.</text>
</comment>
<keyword evidence="13 16" id="KW-0173">Coenzyme A biosynthesis</keyword>
<feature type="binding site" evidence="16">
    <location>
        <position position="120"/>
    </location>
    <ligand>
        <name>ATP</name>
        <dbReference type="ChEBI" id="CHEBI:30616"/>
    </ligand>
</feature>
<evidence type="ECO:0000256" key="11">
    <source>
        <dbReference type="ARBA" id="ARBA00022840"/>
    </source>
</evidence>
<comment type="cofactor">
    <cofactor evidence="16">
        <name>NH4(+)</name>
        <dbReference type="ChEBI" id="CHEBI:28938"/>
    </cofactor>
    <cofactor evidence="16">
        <name>K(+)</name>
        <dbReference type="ChEBI" id="CHEBI:29103"/>
    </cofactor>
    <text evidence="16">A monovalent cation. Ammonium or potassium.</text>
</comment>
<keyword evidence="16" id="KW-0479">Metal-binding</keyword>
<keyword evidence="8 16" id="KW-0808">Transferase</keyword>
<comment type="similarity">
    <text evidence="14 16">Belongs to the type III pantothenate kinase family.</text>
</comment>
<dbReference type="GeneID" id="78341280"/>
<dbReference type="AlphaFoldDB" id="A0A4Y1WQ75"/>
<dbReference type="GO" id="GO:0046872">
    <property type="term" value="F:metal ion binding"/>
    <property type="evidence" value="ECO:0007669"/>
    <property type="project" value="UniProtKB-KW"/>
</dbReference>
<evidence type="ECO:0000256" key="13">
    <source>
        <dbReference type="ARBA" id="ARBA00022993"/>
    </source>
</evidence>
<evidence type="ECO:0000256" key="4">
    <source>
        <dbReference type="ARBA" id="ARBA00005225"/>
    </source>
</evidence>
<keyword evidence="7 16" id="KW-0963">Cytoplasm</keyword>
<comment type="pathway">
    <text evidence="4 16">Cofactor biosynthesis; coenzyme A biosynthesis; CoA from (R)-pantothenate: step 1/5.</text>
</comment>
<evidence type="ECO:0000256" key="10">
    <source>
        <dbReference type="ARBA" id="ARBA00022777"/>
    </source>
</evidence>
<sequence length="243" mass="26288">MNLTIDIGNTLIKMAVFDGGEIVEKLLAEECDTKLLDGLLARWPAIDRAIIASTGGRTAPLARMLRVRAVKCLEFTPATPVPIRNGYDTPETLGADRLAAAVGAALVAEGRDALVVDFGTAITVDYVSGDGTYRGGAISPGMGMRFQALHRYTARLPLCRETAEERLYGTTTTSCIEQGVMNGIAFEIEGYIARFRRENADICIIFTGGAAKNFAKRIKNAIFADCELVFLGLNRILEFNAEC</sequence>
<dbReference type="GO" id="GO:0005524">
    <property type="term" value="F:ATP binding"/>
    <property type="evidence" value="ECO:0007669"/>
    <property type="project" value="UniProtKB-UniRule"/>
</dbReference>
<gene>
    <name evidence="16 17" type="primary">coaX</name>
    <name evidence="17" type="ORF">A5CBH24_05630</name>
</gene>
<dbReference type="Gene3D" id="3.30.420.40">
    <property type="match status" value="2"/>
</dbReference>
<name>A0A4Y1WQ75_9BACT</name>
<dbReference type="SUPFAM" id="SSF53067">
    <property type="entry name" value="Actin-like ATPase domain"/>
    <property type="match status" value="2"/>
</dbReference>
<dbReference type="RefSeq" id="WP_019131351.1">
    <property type="nucleotide sequence ID" value="NZ_AP019735.1"/>
</dbReference>
<evidence type="ECO:0000313" key="18">
    <source>
        <dbReference type="Proteomes" id="UP000318946"/>
    </source>
</evidence>
<dbReference type="PANTHER" id="PTHR34265:SF1">
    <property type="entry name" value="TYPE III PANTOTHENATE KINASE"/>
    <property type="match status" value="1"/>
</dbReference>
<dbReference type="EMBL" id="AP019735">
    <property type="protein sequence ID" value="BBL03250.1"/>
    <property type="molecule type" value="Genomic_DNA"/>
</dbReference>
<comment type="subunit">
    <text evidence="5 16">Homodimer.</text>
</comment>
<evidence type="ECO:0000256" key="7">
    <source>
        <dbReference type="ARBA" id="ARBA00022490"/>
    </source>
</evidence>
<evidence type="ECO:0000256" key="14">
    <source>
        <dbReference type="ARBA" id="ARBA00038036"/>
    </source>
</evidence>
<evidence type="ECO:0000256" key="9">
    <source>
        <dbReference type="ARBA" id="ARBA00022741"/>
    </source>
</evidence>
<evidence type="ECO:0000256" key="5">
    <source>
        <dbReference type="ARBA" id="ARBA00011738"/>
    </source>
</evidence>
<keyword evidence="11 16" id="KW-0067">ATP-binding</keyword>
<comment type="catalytic activity">
    <reaction evidence="1 16">
        <text>(R)-pantothenate + ATP = (R)-4'-phosphopantothenate + ADP + H(+)</text>
        <dbReference type="Rhea" id="RHEA:16373"/>
        <dbReference type="ChEBI" id="CHEBI:10986"/>
        <dbReference type="ChEBI" id="CHEBI:15378"/>
        <dbReference type="ChEBI" id="CHEBI:29032"/>
        <dbReference type="ChEBI" id="CHEBI:30616"/>
        <dbReference type="ChEBI" id="CHEBI:456216"/>
        <dbReference type="EC" id="2.7.1.33"/>
    </reaction>
</comment>
<feature type="binding site" evidence="16">
    <location>
        <position position="117"/>
    </location>
    <ligand>
        <name>K(+)</name>
        <dbReference type="ChEBI" id="CHEBI:29103"/>
    </ligand>
</feature>
<keyword evidence="9 16" id="KW-0547">Nucleotide-binding</keyword>
<accession>A0A4Y1XPJ5</accession>
<dbReference type="CDD" id="cd24015">
    <property type="entry name" value="ASKHA_NBD_PanK-III"/>
    <property type="match status" value="1"/>
</dbReference>
<feature type="binding site" evidence="16">
    <location>
        <position position="87"/>
    </location>
    <ligand>
        <name>substrate</name>
    </ligand>
</feature>
<dbReference type="HAMAP" id="MF_01274">
    <property type="entry name" value="Pantothen_kinase_3"/>
    <property type="match status" value="1"/>
</dbReference>
<dbReference type="GO" id="GO:0015937">
    <property type="term" value="P:coenzyme A biosynthetic process"/>
    <property type="evidence" value="ECO:0007669"/>
    <property type="project" value="UniProtKB-UniRule"/>
</dbReference>
<dbReference type="GO" id="GO:0005737">
    <property type="term" value="C:cytoplasm"/>
    <property type="evidence" value="ECO:0007669"/>
    <property type="project" value="UniProtKB-SubCell"/>
</dbReference>
<dbReference type="OrthoDB" id="9804707at2"/>
<evidence type="ECO:0000256" key="16">
    <source>
        <dbReference type="HAMAP-Rule" id="MF_01274"/>
    </source>
</evidence>
<keyword evidence="12 16" id="KW-0630">Potassium</keyword>
<feature type="binding site" evidence="16">
    <location>
        <position position="172"/>
    </location>
    <ligand>
        <name>substrate</name>
    </ligand>
</feature>
<reference evidence="18" key="1">
    <citation type="submission" date="2019-06" db="EMBL/GenBank/DDBJ databases">
        <title>Alistipes onderdonkii subsp. vulgaris subsp. nov., Alistipes dispar sp. nov. and Alistipes communis sp. nov., isolated from human faeces, and creation of Alistipes onderdonkii subsp. onderdonkii subsp. nov.</title>
        <authorList>
            <person name="Sakamoto M."/>
            <person name="Ikeyama N."/>
            <person name="Ogata Y."/>
            <person name="Suda W."/>
            <person name="Iino T."/>
            <person name="Hattori M."/>
            <person name="Ohkuma M."/>
        </authorList>
    </citation>
    <scope>NUCLEOTIDE SEQUENCE [LARGE SCALE GENOMIC DNA]</scope>
    <source>
        <strain evidence="18">5CBH24</strain>
    </source>
</reference>
<keyword evidence="18" id="KW-1185">Reference proteome</keyword>
<evidence type="ECO:0000256" key="8">
    <source>
        <dbReference type="ARBA" id="ARBA00022679"/>
    </source>
</evidence>
<dbReference type="KEGG" id="acou:A5CBH24_05630"/>
<evidence type="ECO:0000256" key="2">
    <source>
        <dbReference type="ARBA" id="ARBA00001958"/>
    </source>
</evidence>
<evidence type="ECO:0000256" key="6">
    <source>
        <dbReference type="ARBA" id="ARBA00012102"/>
    </source>
</evidence>
<proteinExistence type="inferred from homology"/>
<dbReference type="GO" id="GO:0004594">
    <property type="term" value="F:pantothenate kinase activity"/>
    <property type="evidence" value="ECO:0007669"/>
    <property type="project" value="UniProtKB-UniRule"/>
</dbReference>
<dbReference type="UniPathway" id="UPA00241">
    <property type="reaction ID" value="UER00352"/>
</dbReference>
<dbReference type="Pfam" id="PF03309">
    <property type="entry name" value="Pan_kinase"/>
    <property type="match status" value="1"/>
</dbReference>
<dbReference type="Proteomes" id="UP000318946">
    <property type="component" value="Chromosome"/>
</dbReference>
<dbReference type="InterPro" id="IPR004619">
    <property type="entry name" value="Type_III_PanK"/>
</dbReference>
<evidence type="ECO:0000313" key="17">
    <source>
        <dbReference type="EMBL" id="BBL03250.1"/>
    </source>
</evidence>
<organism evidence="17 18">
    <name type="scientific">Alistipes communis</name>
    <dbReference type="NCBI Taxonomy" id="2585118"/>
    <lineage>
        <taxon>Bacteria</taxon>
        <taxon>Pseudomonadati</taxon>
        <taxon>Bacteroidota</taxon>
        <taxon>Bacteroidia</taxon>
        <taxon>Bacteroidales</taxon>
        <taxon>Rikenellaceae</taxon>
        <taxon>Alistipes</taxon>
    </lineage>
</organism>
<feature type="active site" description="Proton acceptor" evidence="16">
    <location>
        <position position="96"/>
    </location>
</feature>
<dbReference type="PANTHER" id="PTHR34265">
    <property type="entry name" value="TYPE III PANTOTHENATE KINASE"/>
    <property type="match status" value="1"/>
</dbReference>
<comment type="cofactor">
    <cofactor evidence="2">
        <name>K(+)</name>
        <dbReference type="ChEBI" id="CHEBI:29103"/>
    </cofactor>
</comment>
<feature type="binding site" evidence="16">
    <location>
        <begin position="6"/>
        <end position="13"/>
    </location>
    <ligand>
        <name>ATP</name>
        <dbReference type="ChEBI" id="CHEBI:30616"/>
    </ligand>
</feature>
<protein>
    <recommendedName>
        <fullName evidence="15 16">Type III pantothenate kinase</fullName>
        <ecNumber evidence="6 16">2.7.1.33</ecNumber>
    </recommendedName>
    <alternativeName>
        <fullName evidence="16">PanK-III</fullName>
    </alternativeName>
    <alternativeName>
        <fullName evidence="16">Pantothenic acid kinase</fullName>
    </alternativeName>
</protein>
<feature type="binding site" evidence="16">
    <location>
        <begin position="94"/>
        <end position="97"/>
    </location>
    <ligand>
        <name>substrate</name>
    </ligand>
</feature>
<dbReference type="NCBIfam" id="TIGR00671">
    <property type="entry name" value="baf"/>
    <property type="match status" value="1"/>
</dbReference>
<comment type="subcellular location">
    <subcellularLocation>
        <location evidence="3 16">Cytoplasm</location>
    </subcellularLocation>
</comment>
<evidence type="ECO:0000256" key="12">
    <source>
        <dbReference type="ARBA" id="ARBA00022958"/>
    </source>
</evidence>
<evidence type="ECO:0000256" key="15">
    <source>
        <dbReference type="ARBA" id="ARBA00040883"/>
    </source>
</evidence>
<dbReference type="EC" id="2.7.1.33" evidence="6 16"/>
<accession>A0A4Y1WQ75</accession>
<dbReference type="InterPro" id="IPR043129">
    <property type="entry name" value="ATPase_NBD"/>
</dbReference>
<evidence type="ECO:0000256" key="1">
    <source>
        <dbReference type="ARBA" id="ARBA00001206"/>
    </source>
</evidence>
<evidence type="ECO:0000256" key="3">
    <source>
        <dbReference type="ARBA" id="ARBA00004496"/>
    </source>
</evidence>